<evidence type="ECO:0000313" key="2">
    <source>
        <dbReference type="EMBL" id="KIM20285.1"/>
    </source>
</evidence>
<keyword evidence="3" id="KW-1185">Reference proteome</keyword>
<proteinExistence type="predicted"/>
<evidence type="ECO:0000256" key="1">
    <source>
        <dbReference type="SAM" id="MobiDB-lite"/>
    </source>
</evidence>
<dbReference type="EMBL" id="KN824450">
    <property type="protein sequence ID" value="KIM20285.1"/>
    <property type="molecule type" value="Genomic_DNA"/>
</dbReference>
<dbReference type="HOGENOM" id="CLU_1378886_0_0_1"/>
<evidence type="ECO:0000313" key="3">
    <source>
        <dbReference type="Proteomes" id="UP000054097"/>
    </source>
</evidence>
<protein>
    <submittedName>
        <fullName evidence="2">Uncharacterized protein</fullName>
    </submittedName>
</protein>
<sequence length="198" mass="21355">MAGDVLHPAKNLRGRPEVVWKDVFDDEEIGGDDDGAGGVPWASWGMRSVKATKWEDLIKEESSSKTSKKSSKQSKASPSKPEPPPTKSEPIVAQLPKSPAKALTMTPGPLRRSIERTSLEQAVAELLSTPSRTYGGGAYITAEGEKEPSPNADRQAKPAGIAWEQPSPWSMVQRISKQKLFAIDMDAFDGEGAKQAQA</sequence>
<organism evidence="2 3">
    <name type="scientific">Serendipita vermifera MAFF 305830</name>
    <dbReference type="NCBI Taxonomy" id="933852"/>
    <lineage>
        <taxon>Eukaryota</taxon>
        <taxon>Fungi</taxon>
        <taxon>Dikarya</taxon>
        <taxon>Basidiomycota</taxon>
        <taxon>Agaricomycotina</taxon>
        <taxon>Agaricomycetes</taxon>
        <taxon>Sebacinales</taxon>
        <taxon>Serendipitaceae</taxon>
        <taxon>Serendipita</taxon>
    </lineage>
</organism>
<gene>
    <name evidence="2" type="ORF">M408DRAFT_334047</name>
</gene>
<reference evidence="3" key="2">
    <citation type="submission" date="2015-01" db="EMBL/GenBank/DDBJ databases">
        <title>Evolutionary Origins and Diversification of the Mycorrhizal Mutualists.</title>
        <authorList>
            <consortium name="DOE Joint Genome Institute"/>
            <consortium name="Mycorrhizal Genomics Consortium"/>
            <person name="Kohler A."/>
            <person name="Kuo A."/>
            <person name="Nagy L.G."/>
            <person name="Floudas D."/>
            <person name="Copeland A."/>
            <person name="Barry K.W."/>
            <person name="Cichocki N."/>
            <person name="Veneault-Fourrey C."/>
            <person name="LaButti K."/>
            <person name="Lindquist E.A."/>
            <person name="Lipzen A."/>
            <person name="Lundell T."/>
            <person name="Morin E."/>
            <person name="Murat C."/>
            <person name="Riley R."/>
            <person name="Ohm R."/>
            <person name="Sun H."/>
            <person name="Tunlid A."/>
            <person name="Henrissat B."/>
            <person name="Grigoriev I.V."/>
            <person name="Hibbett D.S."/>
            <person name="Martin F."/>
        </authorList>
    </citation>
    <scope>NUCLEOTIDE SEQUENCE [LARGE SCALE GENOMIC DNA]</scope>
    <source>
        <strain evidence="3">MAFF 305830</strain>
    </source>
</reference>
<name>A0A0C3A6M6_SERVB</name>
<dbReference type="STRING" id="933852.A0A0C3A6M6"/>
<feature type="region of interest" description="Disordered" evidence="1">
    <location>
        <begin position="131"/>
        <end position="161"/>
    </location>
</feature>
<feature type="region of interest" description="Disordered" evidence="1">
    <location>
        <begin position="58"/>
        <end position="112"/>
    </location>
</feature>
<accession>A0A0C3A6M6</accession>
<feature type="region of interest" description="Disordered" evidence="1">
    <location>
        <begin position="26"/>
        <end position="45"/>
    </location>
</feature>
<feature type="compositionally biased region" description="Acidic residues" evidence="1">
    <location>
        <begin position="26"/>
        <end position="35"/>
    </location>
</feature>
<reference evidence="2 3" key="1">
    <citation type="submission" date="2014-04" db="EMBL/GenBank/DDBJ databases">
        <authorList>
            <consortium name="DOE Joint Genome Institute"/>
            <person name="Kuo A."/>
            <person name="Zuccaro A."/>
            <person name="Kohler A."/>
            <person name="Nagy L.G."/>
            <person name="Floudas D."/>
            <person name="Copeland A."/>
            <person name="Barry K.W."/>
            <person name="Cichocki N."/>
            <person name="Veneault-Fourrey C."/>
            <person name="LaButti K."/>
            <person name="Lindquist E.A."/>
            <person name="Lipzen A."/>
            <person name="Lundell T."/>
            <person name="Morin E."/>
            <person name="Murat C."/>
            <person name="Sun H."/>
            <person name="Tunlid A."/>
            <person name="Henrissat B."/>
            <person name="Grigoriev I.V."/>
            <person name="Hibbett D.S."/>
            <person name="Martin F."/>
            <person name="Nordberg H.P."/>
            <person name="Cantor M.N."/>
            <person name="Hua S.X."/>
        </authorList>
    </citation>
    <scope>NUCLEOTIDE SEQUENCE [LARGE SCALE GENOMIC DNA]</scope>
    <source>
        <strain evidence="2 3">MAFF 305830</strain>
    </source>
</reference>
<dbReference type="AlphaFoldDB" id="A0A0C3A6M6"/>
<dbReference type="Proteomes" id="UP000054097">
    <property type="component" value="Unassembled WGS sequence"/>
</dbReference>